<evidence type="ECO:0000313" key="13">
    <source>
        <dbReference type="EMBL" id="GMM35320.1"/>
    </source>
</evidence>
<keyword evidence="9" id="KW-0539">Nucleus</keyword>
<proteinExistence type="inferred from homology"/>
<evidence type="ECO:0000313" key="14">
    <source>
        <dbReference type="Proteomes" id="UP001360560"/>
    </source>
</evidence>
<dbReference type="RefSeq" id="XP_064852320.1">
    <property type="nucleotide sequence ID" value="XM_064996248.1"/>
</dbReference>
<evidence type="ECO:0000256" key="9">
    <source>
        <dbReference type="ARBA" id="ARBA00023242"/>
    </source>
</evidence>
<evidence type="ECO:0000256" key="12">
    <source>
        <dbReference type="ARBA" id="ARBA00034680"/>
    </source>
</evidence>
<sequence length="580" mass="63264">MEISALPDHQDLLLTGKNVLNETVLDKYRLAGQISQTALKYIISLIHDSYHLGKTSPPLTPVELCLLGDSYLYTALSSVYQKSVTEKGIAQPVSIDVNDVAVGVSPEIGTTAEKINRAFVPGDIVKISLGAHVDGYTANVSHTIVIYPPSTDASEPKPSGPLLGSKADAICAAYIATEAAISLLGCALSPEKLPGAYAGRGKVTGQMLREVVDGIAKSFGCVVAPGSKIRRLRRFLAGQAENIVAEKDFKGVIWSEAHQEFAMLQKSQKLNSEQSALVSVDNHQNFNKLGVSESSAIPTDNFVVVAGEVYSVDIRMASVSRFEAAGLVTLQNIDEFSGKNNSKDDIVAKSDVYIRDFAMNYTLKLKSSRSLLSRVEKTSSVYPFKLAHYADSFPIKTTLSVDEQRSLLDQVRKDINKQKLGLSECVNNHLIVAKKMHLAKFLPLDVILNSSNENARNSGADLTLMHNTLPGFEVPLPKLGITHLKLRSLIKHAEPIDVARESATVVLDNFDNEKRVVRLTGSTKFFPANWVHSDFKLQDETTEALIKLTQDQRFGIKVKECQPMKLTDIKGAAGDQMALD</sequence>
<reference evidence="13 14" key="1">
    <citation type="journal article" date="2023" name="Elife">
        <title>Identification of key yeast species and microbe-microbe interactions impacting larval growth of Drosophila in the wild.</title>
        <authorList>
            <person name="Mure A."/>
            <person name="Sugiura Y."/>
            <person name="Maeda R."/>
            <person name="Honda K."/>
            <person name="Sakurai N."/>
            <person name="Takahashi Y."/>
            <person name="Watada M."/>
            <person name="Katoh T."/>
            <person name="Gotoh A."/>
            <person name="Gotoh Y."/>
            <person name="Taniguchi I."/>
            <person name="Nakamura K."/>
            <person name="Hayashi T."/>
            <person name="Katayama T."/>
            <person name="Uemura T."/>
            <person name="Hattori Y."/>
        </authorList>
    </citation>
    <scope>NUCLEOTIDE SEQUENCE [LARGE SCALE GENOMIC DNA]</scope>
    <source>
        <strain evidence="13 14">SC-9</strain>
    </source>
</reference>
<comment type="similarity">
    <text evidence="3">Belongs to the peptidase M24 family.</text>
</comment>
<keyword evidence="4" id="KW-0963">Cytoplasm</keyword>
<evidence type="ECO:0000256" key="5">
    <source>
        <dbReference type="ARBA" id="ARBA00022670"/>
    </source>
</evidence>
<dbReference type="AlphaFoldDB" id="A0AAV5QK34"/>
<evidence type="ECO:0000256" key="6">
    <source>
        <dbReference type="ARBA" id="ARBA00022723"/>
    </source>
</evidence>
<evidence type="ECO:0000256" key="1">
    <source>
        <dbReference type="ARBA" id="ARBA00004123"/>
    </source>
</evidence>
<dbReference type="SUPFAM" id="SSF55920">
    <property type="entry name" value="Creatinase/aminopeptidase"/>
    <property type="match status" value="1"/>
</dbReference>
<keyword evidence="6" id="KW-0479">Metal-binding</keyword>
<evidence type="ECO:0000256" key="7">
    <source>
        <dbReference type="ARBA" id="ARBA00022801"/>
    </source>
</evidence>
<dbReference type="PANTHER" id="PTHR10804:SF102">
    <property type="entry name" value="METALLOPROTEASE ARX1-RELATED"/>
    <property type="match status" value="1"/>
</dbReference>
<gene>
    <name evidence="13" type="ORF">DASC09_026450</name>
</gene>
<dbReference type="GO" id="GO:0005737">
    <property type="term" value="C:cytoplasm"/>
    <property type="evidence" value="ECO:0007669"/>
    <property type="project" value="UniProtKB-SubCell"/>
</dbReference>
<evidence type="ECO:0000256" key="2">
    <source>
        <dbReference type="ARBA" id="ARBA00004496"/>
    </source>
</evidence>
<accession>A0AAV5QK34</accession>
<comment type="subcellular location">
    <subcellularLocation>
        <location evidence="2">Cytoplasm</location>
    </subcellularLocation>
    <subcellularLocation>
        <location evidence="1">Nucleus</location>
    </subcellularLocation>
</comment>
<evidence type="ECO:0000256" key="10">
    <source>
        <dbReference type="ARBA" id="ARBA00026155"/>
    </source>
</evidence>
<dbReference type="GO" id="GO:0005634">
    <property type="term" value="C:nucleus"/>
    <property type="evidence" value="ECO:0007669"/>
    <property type="project" value="UniProtKB-SubCell"/>
</dbReference>
<dbReference type="Proteomes" id="UP001360560">
    <property type="component" value="Unassembled WGS sequence"/>
</dbReference>
<protein>
    <recommendedName>
        <fullName evidence="10">Probable metalloprotease ARX1</fullName>
    </recommendedName>
    <alternativeName>
        <fullName evidence="11">Associated with ribosomal export complex protein 1</fullName>
    </alternativeName>
</protein>
<dbReference type="InterPro" id="IPR036005">
    <property type="entry name" value="Creatinase/aminopeptidase-like"/>
</dbReference>
<dbReference type="GO" id="GO:0046872">
    <property type="term" value="F:metal ion binding"/>
    <property type="evidence" value="ECO:0007669"/>
    <property type="project" value="UniProtKB-KW"/>
</dbReference>
<keyword evidence="14" id="KW-1185">Reference proteome</keyword>
<dbReference type="InterPro" id="IPR036388">
    <property type="entry name" value="WH-like_DNA-bd_sf"/>
</dbReference>
<comment type="caution">
    <text evidence="13">The sequence shown here is derived from an EMBL/GenBank/DDBJ whole genome shotgun (WGS) entry which is preliminary data.</text>
</comment>
<dbReference type="GeneID" id="90073299"/>
<organism evidence="13 14">
    <name type="scientific">Saccharomycopsis crataegensis</name>
    <dbReference type="NCBI Taxonomy" id="43959"/>
    <lineage>
        <taxon>Eukaryota</taxon>
        <taxon>Fungi</taxon>
        <taxon>Dikarya</taxon>
        <taxon>Ascomycota</taxon>
        <taxon>Saccharomycotina</taxon>
        <taxon>Saccharomycetes</taxon>
        <taxon>Saccharomycopsidaceae</taxon>
        <taxon>Saccharomycopsis</taxon>
    </lineage>
</organism>
<dbReference type="PANTHER" id="PTHR10804">
    <property type="entry name" value="PROTEASE FAMILY M24 METHIONYL AMINOPEPTIDASE, AMINOPEPTIDASE P"/>
    <property type="match status" value="1"/>
</dbReference>
<keyword evidence="7 13" id="KW-0378">Hydrolase</keyword>
<dbReference type="Gene3D" id="1.10.10.10">
    <property type="entry name" value="Winged helix-like DNA-binding domain superfamily/Winged helix DNA-binding domain"/>
    <property type="match status" value="1"/>
</dbReference>
<dbReference type="GO" id="GO:0006508">
    <property type="term" value="P:proteolysis"/>
    <property type="evidence" value="ECO:0007669"/>
    <property type="project" value="UniProtKB-KW"/>
</dbReference>
<name>A0AAV5QK34_9ASCO</name>
<evidence type="ECO:0000256" key="11">
    <source>
        <dbReference type="ARBA" id="ARBA00033475"/>
    </source>
</evidence>
<evidence type="ECO:0000256" key="3">
    <source>
        <dbReference type="ARBA" id="ARBA00007319"/>
    </source>
</evidence>
<keyword evidence="8" id="KW-0482">Metalloprotease</keyword>
<dbReference type="Gene3D" id="3.90.230.10">
    <property type="entry name" value="Creatinase/methionine aminopeptidase superfamily"/>
    <property type="match status" value="1"/>
</dbReference>
<dbReference type="EMBL" id="BTFZ01000006">
    <property type="protein sequence ID" value="GMM35320.1"/>
    <property type="molecule type" value="Genomic_DNA"/>
</dbReference>
<evidence type="ECO:0000256" key="8">
    <source>
        <dbReference type="ARBA" id="ARBA00023049"/>
    </source>
</evidence>
<comment type="function">
    <text evidence="12">Probable metalloprotease involved in proper assembly of pre-ribosomal particles during the biogenesis of the 60S ribosomal subunit. Accompanies the pre-60S particles to the cytoplasm.</text>
</comment>
<dbReference type="InterPro" id="IPR047113">
    <property type="entry name" value="PA2G4/ARX1"/>
</dbReference>
<evidence type="ECO:0000256" key="4">
    <source>
        <dbReference type="ARBA" id="ARBA00022490"/>
    </source>
</evidence>
<keyword evidence="5" id="KW-0645">Protease</keyword>
<dbReference type="GO" id="GO:0008237">
    <property type="term" value="F:metallopeptidase activity"/>
    <property type="evidence" value="ECO:0007669"/>
    <property type="project" value="UniProtKB-KW"/>
</dbReference>